<keyword evidence="6 15" id="KW-0347">Helicase</keyword>
<keyword evidence="21" id="KW-1185">Reference proteome</keyword>
<reference evidence="21" key="2">
    <citation type="submission" date="2023-07" db="EMBL/GenBank/DDBJ databases">
        <title>Shewanella mangrovi sp. nov., an acetaldehyde- degrading bacterium isolated from mangrove sediment.</title>
        <authorList>
            <person name="Liu Y."/>
        </authorList>
    </citation>
    <scope>NUCLEOTIDE SEQUENCE [LARGE SCALE GENOMIC DNA]</scope>
    <source>
        <strain evidence="21">C32</strain>
    </source>
</reference>
<feature type="domain" description="UvrD-like helicase ATP-binding" evidence="18">
    <location>
        <begin position="24"/>
        <end position="496"/>
    </location>
</feature>
<keyword evidence="12 15" id="KW-0413">Isomerase</keyword>
<comment type="catalytic activity">
    <reaction evidence="14 15">
        <text>ATP + H2O = ADP + phosphate + H(+)</text>
        <dbReference type="Rhea" id="RHEA:13065"/>
        <dbReference type="ChEBI" id="CHEBI:15377"/>
        <dbReference type="ChEBI" id="CHEBI:15378"/>
        <dbReference type="ChEBI" id="CHEBI:30616"/>
        <dbReference type="ChEBI" id="CHEBI:43474"/>
        <dbReference type="ChEBI" id="CHEBI:456216"/>
        <dbReference type="EC" id="5.6.2.4"/>
    </reaction>
</comment>
<evidence type="ECO:0000313" key="20">
    <source>
        <dbReference type="EMBL" id="MCS4558382.1"/>
    </source>
</evidence>
<keyword evidence="2 15" id="KW-0479">Metal-binding</keyword>
<keyword evidence="3 15" id="KW-0547">Nucleotide-binding</keyword>
<dbReference type="GO" id="GO:0008854">
    <property type="term" value="F:exodeoxyribonuclease V activity"/>
    <property type="evidence" value="ECO:0007669"/>
    <property type="project" value="UniProtKB-EC"/>
</dbReference>
<feature type="compositionally biased region" description="Polar residues" evidence="17">
    <location>
        <begin position="1244"/>
        <end position="1269"/>
    </location>
</feature>
<keyword evidence="9 15" id="KW-0460">Magnesium</keyword>
<dbReference type="InterPro" id="IPR011335">
    <property type="entry name" value="Restrct_endonuc-II-like"/>
</dbReference>
<keyword evidence="7 15" id="KW-0269">Exonuclease</keyword>
<reference evidence="20 21" key="1">
    <citation type="submission" date="2022-02" db="EMBL/GenBank/DDBJ databases">
        <authorList>
            <person name="Zhuang L."/>
        </authorList>
    </citation>
    <scope>NUCLEOTIDE SEQUENCE [LARGE SCALE GENOMIC DNA]</scope>
    <source>
        <strain evidence="20 21">C32</strain>
    </source>
</reference>
<keyword evidence="5 15" id="KW-0378">Hydrolase</keyword>
<dbReference type="CDD" id="cd22352">
    <property type="entry name" value="RecB_C-like"/>
    <property type="match status" value="1"/>
</dbReference>
<dbReference type="EC" id="3.1.11.5" evidence="15"/>
<dbReference type="InterPro" id="IPR038726">
    <property type="entry name" value="PDDEXK_AddAB-type"/>
</dbReference>
<name>A0ABT2FPY1_9GAMM</name>
<keyword evidence="4 15" id="KW-0227">DNA damage</keyword>
<comment type="similarity">
    <text evidence="15">Belongs to the helicase family. UvrD subfamily.</text>
</comment>
<comment type="function">
    <text evidence="15">A helicase/nuclease that prepares dsDNA breaks (DSB) for recombinational DNA repair. Binds to DSBs and unwinds DNA via a highly rapid and processive ATP-dependent bidirectional helicase activity. Unwinds dsDNA until it encounters a Chi (crossover hotspot instigator) sequence from the 3' direction. Cuts ssDNA a few nucleotides 3' to the Chi site. The properties and activities of the enzyme are changed at Chi. The Chi-altered holoenzyme produces a long 3'-ssDNA overhang and facilitates RecA-binding to the ssDNA for homologous DNA recombination and repair. Holoenzyme degrades any linearized DNA that is unable to undergo homologous recombination. In the holoenzyme this subunit contributes ATPase, 3'-5' helicase, exonuclease activity and loads RecA onto ssDNA.</text>
</comment>
<dbReference type="PROSITE" id="PS51217">
    <property type="entry name" value="UVRD_HELICASE_CTER"/>
    <property type="match status" value="1"/>
</dbReference>
<dbReference type="InterPro" id="IPR014016">
    <property type="entry name" value="UvrD-like_ATP-bd"/>
</dbReference>
<evidence type="ECO:0000259" key="19">
    <source>
        <dbReference type="PROSITE" id="PS51217"/>
    </source>
</evidence>
<sequence>MSHEIELGDMQPAVAPSNANAQPATAPQLLQPMTLPLSGARLIEASAGTGKTYTISGLYLRLLLGVGSAALTCEQILVVTFTNAATEELRDRIRARIRQAYRACLGLPENDPFINELLANLGAEQRRDALIRLDLALKSLDEAAIFTIHGFCQRILSDLAFESSLLFEAEFSLDDSEYLHHAVRDFWREHCYPLSGLMAQIIYNTFKEPQVLQGKLRALLGNNNAIARPKPLSFDLIAERLAPAIARLKQQWPAARQGLLELLQTLSLNGTRYGKQADGYPKLIPAFESMDSWVQSNRALPPEDALDKLSLAKLSLNKSSAPAPTPEQAPIMALLDEISALQASVEPAFLYLARDNIRRRFAEQKAQRNVLTPDDLLSTLARALGYQATDDAQINAGQLLAAEIAKRFPMALIDEFQDTDPLQFAIFSSIYQQVLPLAEEQSPSNQESDGQGRGLLMIGDPKQAIYAFRGGDIHTYLAAKHTTQGQYTLGTNYRSSADMVTAVNTLFGQHAAPFAGEDIAFEHVAVPAAAQQKQLHSHGNNHALQLRLLAEDPTHGLNKETARERLAEDAAEQILELLQQDSQLVNNSTSRRLIAKDIAVLVRDHFEAAAMKQALAKRHIGAVFISRDSVFNTIEAHELALLLHALLNARDEFALRSAMATKLLGLSVGEIHQFNLQEEARALWLSQFEHWQQLWLSRGVMPAIMQLAADTELIQRLLAEDSGERRLTDLRHLAELLQQKSAELDGPAALLYWFEQQLLEAQNGEEQQLRLESEQNLVQIVTIHKSKGLEYPVCFVPFVSLNTNSRTPDPLLYHADNQLIWSLDKSEDAKAQQQQEQLAEDLRLLYVALTRPVYRCYLSLANFSRMLKKGINSYLPDSAIGYLLGFTSSDTDFAAMQQHLAPLASAVIGIDVITPQYSGQLTSSDTAAAPLAPLTLNLPERQNWRVGSYSGLVKQAGHGGSHAAVSDEQPPQTPGMDDEIDDPLLLQQPEPEALPEPRFLFEKGANAGSFMHQVLEDLDFDATDKAAALSEVLPNAMRQYGINEAEYAMLLDWYQHILAAPFGERDPGLSLGGLSQQQIIAEMEFYLPVAKLDCHALNQLLAQYGYQSDLSFEQLRGMLKGFIDLTFNFNGRWYIADYKSNHLGNHFDDYHGDNLHQAMLSHRYDLQYLLYTLALHRHLGRRLAGYQYDQDIGGCYYLFLRGMSPNYPQAGIYYDRPPQALISALDALFAGSGAGNDEDGGSDAATSANSQSAPATAANGSKQQPNNGGQLDLGLF</sequence>
<evidence type="ECO:0000256" key="8">
    <source>
        <dbReference type="ARBA" id="ARBA00022840"/>
    </source>
</evidence>
<feature type="binding site" evidence="15">
    <location>
        <position position="1124"/>
    </location>
    <ligand>
        <name>Mg(2+)</name>
        <dbReference type="ChEBI" id="CHEBI:18420"/>
    </ligand>
</feature>
<dbReference type="Gene3D" id="1.10.486.10">
    <property type="entry name" value="PCRA, domain 4"/>
    <property type="match status" value="1"/>
</dbReference>
<evidence type="ECO:0000256" key="7">
    <source>
        <dbReference type="ARBA" id="ARBA00022839"/>
    </source>
</evidence>
<evidence type="ECO:0000256" key="4">
    <source>
        <dbReference type="ARBA" id="ARBA00022763"/>
    </source>
</evidence>
<evidence type="ECO:0000256" key="3">
    <source>
        <dbReference type="ARBA" id="ARBA00022741"/>
    </source>
</evidence>
<evidence type="ECO:0000256" key="15">
    <source>
        <dbReference type="HAMAP-Rule" id="MF_01485"/>
    </source>
</evidence>
<evidence type="ECO:0000256" key="9">
    <source>
        <dbReference type="ARBA" id="ARBA00022842"/>
    </source>
</evidence>
<feature type="binding site" evidence="16">
    <location>
        <begin position="45"/>
        <end position="52"/>
    </location>
    <ligand>
        <name>ATP</name>
        <dbReference type="ChEBI" id="CHEBI:30616"/>
    </ligand>
</feature>
<dbReference type="Proteomes" id="UP001201549">
    <property type="component" value="Unassembled WGS sequence"/>
</dbReference>
<evidence type="ECO:0000256" key="5">
    <source>
        <dbReference type="ARBA" id="ARBA00022801"/>
    </source>
</evidence>
<evidence type="ECO:0000256" key="14">
    <source>
        <dbReference type="ARBA" id="ARBA00048988"/>
    </source>
</evidence>
<feature type="region of interest" description="Disordered" evidence="17">
    <location>
        <begin position="1236"/>
        <end position="1276"/>
    </location>
</feature>
<evidence type="ECO:0000313" key="21">
    <source>
        <dbReference type="Proteomes" id="UP001201549"/>
    </source>
</evidence>
<evidence type="ECO:0000256" key="1">
    <source>
        <dbReference type="ARBA" id="ARBA00022722"/>
    </source>
</evidence>
<dbReference type="PANTHER" id="PTHR11070:SF23">
    <property type="entry name" value="RECBCD ENZYME SUBUNIT RECB"/>
    <property type="match status" value="1"/>
</dbReference>
<dbReference type="InterPro" id="IPR000212">
    <property type="entry name" value="DNA_helicase_UvrD/REP"/>
</dbReference>
<comment type="catalytic activity">
    <reaction evidence="13 15">
        <text>Couples ATP hydrolysis with the unwinding of duplex DNA by translocating in the 3'-5' direction.</text>
        <dbReference type="EC" id="5.6.2.4"/>
    </reaction>
</comment>
<dbReference type="EC" id="5.6.2.4" evidence="15"/>
<dbReference type="Gene3D" id="1.10.3170.10">
    <property type="entry name" value="Recbcd, chain B, domain 2"/>
    <property type="match status" value="1"/>
</dbReference>
<dbReference type="HAMAP" id="MF_01485">
    <property type="entry name" value="RecB"/>
    <property type="match status" value="1"/>
</dbReference>
<proteinExistence type="inferred from homology"/>
<comment type="catalytic activity">
    <reaction evidence="15">
        <text>Exonucleolytic cleavage (in the presence of ATP) in either 5'- to 3'- or 3'- to 5'-direction to yield 5'-phosphooligonucleotides.</text>
        <dbReference type="EC" id="3.1.11.5"/>
    </reaction>
</comment>
<keyword evidence="8 15" id="KW-0067">ATP-binding</keyword>
<evidence type="ECO:0000256" key="6">
    <source>
        <dbReference type="ARBA" id="ARBA00022806"/>
    </source>
</evidence>
<accession>A0ABT2FPY1</accession>
<dbReference type="PROSITE" id="PS51198">
    <property type="entry name" value="UVRD_HELICASE_ATP_BIND"/>
    <property type="match status" value="1"/>
</dbReference>
<evidence type="ECO:0000256" key="10">
    <source>
        <dbReference type="ARBA" id="ARBA00023125"/>
    </source>
</evidence>
<evidence type="ECO:0000256" key="13">
    <source>
        <dbReference type="ARBA" id="ARBA00034617"/>
    </source>
</evidence>
<dbReference type="SUPFAM" id="SSF52540">
    <property type="entry name" value="P-loop containing nucleoside triphosphate hydrolases"/>
    <property type="match status" value="1"/>
</dbReference>
<dbReference type="InterPro" id="IPR011604">
    <property type="entry name" value="PDDEXK-like_dom_sf"/>
</dbReference>
<feature type="active site" description="For nuclease activity" evidence="15">
    <location>
        <position position="1137"/>
    </location>
</feature>
<evidence type="ECO:0000256" key="12">
    <source>
        <dbReference type="ARBA" id="ARBA00023235"/>
    </source>
</evidence>
<comment type="domain">
    <text evidence="15">The N-terminal DNA-binding domain is a ssDNA-dependent ATPase and has ATP-dependent 3'-5' helicase function. This domain interacts with RecC.</text>
</comment>
<dbReference type="Pfam" id="PF13361">
    <property type="entry name" value="UvrD_C"/>
    <property type="match status" value="2"/>
</dbReference>
<feature type="domain" description="UvrD-like helicase C-terminal" evidence="19">
    <location>
        <begin position="523"/>
        <end position="788"/>
    </location>
</feature>
<dbReference type="Pfam" id="PF12705">
    <property type="entry name" value="PDDEXK_1"/>
    <property type="match status" value="1"/>
</dbReference>
<feature type="binding site" evidence="15">
    <location>
        <position position="1012"/>
    </location>
    <ligand>
        <name>Mg(2+)</name>
        <dbReference type="ChEBI" id="CHEBI:18420"/>
    </ligand>
</feature>
<comment type="domain">
    <text evidence="15">The C-terminal domain has nuclease activity and interacts with RecD. It interacts with RecA, facilitating its loading onto ssDNA.</text>
</comment>
<feature type="region of interest" description="DNA-binding and helicase activity, interacts with RecC" evidence="15">
    <location>
        <begin position="1"/>
        <end position="895"/>
    </location>
</feature>
<dbReference type="InterPro" id="IPR004586">
    <property type="entry name" value="RecB"/>
</dbReference>
<evidence type="ECO:0000256" key="16">
    <source>
        <dbReference type="PROSITE-ProRule" id="PRU00560"/>
    </source>
</evidence>
<dbReference type="Gene3D" id="3.90.320.10">
    <property type="match status" value="1"/>
</dbReference>
<dbReference type="Gene3D" id="3.40.50.300">
    <property type="entry name" value="P-loop containing nucleotide triphosphate hydrolases"/>
    <property type="match status" value="2"/>
</dbReference>
<comment type="miscellaneous">
    <text evidence="15">In the RecBCD complex, RecB has a slow 3'-5' helicase, an exonuclease activity and loads RecA onto ssDNA, RecD has a fast 5'-3' helicase activity, while RecC stimulates the ATPase and processivity of the RecB helicase and contributes to recognition of the Chi site.</text>
</comment>
<comment type="subunit">
    <text evidence="15">Heterotrimer of RecB, RecC and RecD. All subunits contribute to DNA-binding. Interacts with RecA.</text>
</comment>
<evidence type="ECO:0000259" key="18">
    <source>
        <dbReference type="PROSITE" id="PS51198"/>
    </source>
</evidence>
<dbReference type="PANTHER" id="PTHR11070">
    <property type="entry name" value="UVRD / RECB / PCRA DNA HELICASE FAMILY MEMBER"/>
    <property type="match status" value="1"/>
</dbReference>
<dbReference type="InterPro" id="IPR027417">
    <property type="entry name" value="P-loop_NTPase"/>
</dbReference>
<evidence type="ECO:0000256" key="2">
    <source>
        <dbReference type="ARBA" id="ARBA00022723"/>
    </source>
</evidence>
<evidence type="ECO:0000256" key="17">
    <source>
        <dbReference type="SAM" id="MobiDB-lite"/>
    </source>
</evidence>
<dbReference type="SUPFAM" id="SSF52980">
    <property type="entry name" value="Restriction endonuclease-like"/>
    <property type="match status" value="1"/>
</dbReference>
<dbReference type="NCBIfam" id="TIGR00609">
    <property type="entry name" value="recB"/>
    <property type="match status" value="1"/>
</dbReference>
<dbReference type="Pfam" id="PF00580">
    <property type="entry name" value="UvrD-helicase"/>
    <property type="match status" value="1"/>
</dbReference>
<comment type="cofactor">
    <cofactor evidence="15">
        <name>Mg(2+)</name>
        <dbReference type="ChEBI" id="CHEBI:18420"/>
    </cofactor>
    <text evidence="15">Binds 1 Mg(2+) ion per subunit.</text>
</comment>
<keyword evidence="1 15" id="KW-0540">Nuclease</keyword>
<feature type="binding site" evidence="15">
    <location>
        <position position="1137"/>
    </location>
    <ligand>
        <name>Mg(2+)</name>
        <dbReference type="ChEBI" id="CHEBI:18420"/>
    </ligand>
</feature>
<feature type="region of interest" description="Disordered" evidence="17">
    <location>
        <begin position="955"/>
        <end position="983"/>
    </location>
</feature>
<gene>
    <name evidence="15 20" type="primary">recB</name>
    <name evidence="20" type="ORF">L9G74_18245</name>
</gene>
<protein>
    <recommendedName>
        <fullName evidence="15">RecBCD enzyme subunit RecB</fullName>
        <ecNumber evidence="15">3.1.11.5</ecNumber>
        <ecNumber evidence="15">5.6.2.4</ecNumber>
    </recommendedName>
    <alternativeName>
        <fullName evidence="15">DNA 3'-5' helicase subunit RecB</fullName>
    </alternativeName>
    <alternativeName>
        <fullName evidence="15">Exonuclease V subunit RecB</fullName>
        <shortName evidence="15">ExoV subunit RecB</shortName>
    </alternativeName>
    <alternativeName>
        <fullName evidence="15">Helicase/nuclease RecBCD subunit RecB</fullName>
    </alternativeName>
</protein>
<keyword evidence="10 15" id="KW-0238">DNA-binding</keyword>
<comment type="caution">
    <text evidence="20">The sequence shown here is derived from an EMBL/GenBank/DDBJ whole genome shotgun (WGS) entry which is preliminary data.</text>
</comment>
<evidence type="ECO:0000256" key="11">
    <source>
        <dbReference type="ARBA" id="ARBA00023204"/>
    </source>
</evidence>
<dbReference type="EMBL" id="JAKOGG010000020">
    <property type="protein sequence ID" value="MCS4558382.1"/>
    <property type="molecule type" value="Genomic_DNA"/>
</dbReference>
<keyword evidence="11 15" id="KW-0234">DNA repair</keyword>
<feature type="region of interest" description="Nuclease activity, interacts with RecD and RecA" evidence="15">
    <location>
        <begin position="943"/>
        <end position="1276"/>
    </location>
</feature>
<organism evidence="20 21">
    <name type="scientific">Shewanella electrica</name>
    <dbReference type="NCBI Taxonomy" id="515560"/>
    <lineage>
        <taxon>Bacteria</taxon>
        <taxon>Pseudomonadati</taxon>
        <taxon>Pseudomonadota</taxon>
        <taxon>Gammaproteobacteria</taxon>
        <taxon>Alteromonadales</taxon>
        <taxon>Shewanellaceae</taxon>
        <taxon>Shewanella</taxon>
    </lineage>
</organism>
<dbReference type="InterPro" id="IPR014017">
    <property type="entry name" value="DNA_helicase_UvrD-like_C"/>
</dbReference>